<dbReference type="EMBL" id="JAUOTP010000003">
    <property type="protein sequence ID" value="MDO6414209.1"/>
    <property type="molecule type" value="Genomic_DNA"/>
</dbReference>
<dbReference type="InterPro" id="IPR001789">
    <property type="entry name" value="Sig_transdc_resp-reg_receiver"/>
</dbReference>
<dbReference type="InterPro" id="IPR011006">
    <property type="entry name" value="CheY-like_superfamily"/>
</dbReference>
<gene>
    <name evidence="4" type="ORF">Q4F19_07430</name>
</gene>
<name>A0ABT8Y919_9SPHN</name>
<feature type="domain" description="Response regulatory" evidence="3">
    <location>
        <begin position="5"/>
        <end position="118"/>
    </location>
</feature>
<organism evidence="4 5">
    <name type="scientific">Sphingomonas natans</name>
    <dbReference type="NCBI Taxonomy" id="3063330"/>
    <lineage>
        <taxon>Bacteria</taxon>
        <taxon>Pseudomonadati</taxon>
        <taxon>Pseudomonadota</taxon>
        <taxon>Alphaproteobacteria</taxon>
        <taxon>Sphingomonadales</taxon>
        <taxon>Sphingomonadaceae</taxon>
        <taxon>Sphingomonas</taxon>
    </lineage>
</organism>
<reference evidence="4" key="1">
    <citation type="submission" date="2023-07" db="EMBL/GenBank/DDBJ databases">
        <authorList>
            <person name="Kim M."/>
        </authorList>
    </citation>
    <scope>NUCLEOTIDE SEQUENCE</scope>
    <source>
        <strain evidence="4">BIUV-7</strain>
    </source>
</reference>
<dbReference type="Pfam" id="PF00072">
    <property type="entry name" value="Response_reg"/>
    <property type="match status" value="1"/>
</dbReference>
<dbReference type="PANTHER" id="PTHR44591:SF25">
    <property type="entry name" value="CHEMOTAXIS TWO-COMPONENT RESPONSE REGULATOR"/>
    <property type="match status" value="1"/>
</dbReference>
<dbReference type="SMART" id="SM00448">
    <property type="entry name" value="REC"/>
    <property type="match status" value="1"/>
</dbReference>
<dbReference type="PROSITE" id="PS50110">
    <property type="entry name" value="RESPONSE_REGULATORY"/>
    <property type="match status" value="1"/>
</dbReference>
<evidence type="ECO:0000313" key="5">
    <source>
        <dbReference type="Proteomes" id="UP001169764"/>
    </source>
</evidence>
<accession>A0ABT8Y919</accession>
<evidence type="ECO:0000256" key="1">
    <source>
        <dbReference type="ARBA" id="ARBA00022553"/>
    </source>
</evidence>
<sequence length="125" mass="13079">MGNSLIAVIDDDALVRAATTSLLRSMGYDCCDFASADAFLSDRDCRYDCVVSDIQMPGMSGIELAHVLKSLTPRPPVILITAYPDARAIAAKTSGVASALLEKPLDGDLFLAAVQSAIKSGSIEG</sequence>
<proteinExistence type="predicted"/>
<dbReference type="Gene3D" id="3.40.50.2300">
    <property type="match status" value="1"/>
</dbReference>
<feature type="modified residue" description="4-aspartylphosphate" evidence="2">
    <location>
        <position position="53"/>
    </location>
</feature>
<dbReference type="PANTHER" id="PTHR44591">
    <property type="entry name" value="STRESS RESPONSE REGULATOR PROTEIN 1"/>
    <property type="match status" value="1"/>
</dbReference>
<dbReference type="InterPro" id="IPR050595">
    <property type="entry name" value="Bact_response_regulator"/>
</dbReference>
<dbReference type="SUPFAM" id="SSF52172">
    <property type="entry name" value="CheY-like"/>
    <property type="match status" value="1"/>
</dbReference>
<evidence type="ECO:0000259" key="3">
    <source>
        <dbReference type="PROSITE" id="PS50110"/>
    </source>
</evidence>
<dbReference type="RefSeq" id="WP_303541237.1">
    <property type="nucleotide sequence ID" value="NZ_JAUOTP010000003.1"/>
</dbReference>
<comment type="caution">
    <text evidence="4">The sequence shown here is derived from an EMBL/GenBank/DDBJ whole genome shotgun (WGS) entry which is preliminary data.</text>
</comment>
<evidence type="ECO:0000313" key="4">
    <source>
        <dbReference type="EMBL" id="MDO6414209.1"/>
    </source>
</evidence>
<protein>
    <submittedName>
        <fullName evidence="4">Response regulator</fullName>
    </submittedName>
</protein>
<dbReference type="Proteomes" id="UP001169764">
    <property type="component" value="Unassembled WGS sequence"/>
</dbReference>
<keyword evidence="1 2" id="KW-0597">Phosphoprotein</keyword>
<evidence type="ECO:0000256" key="2">
    <source>
        <dbReference type="PROSITE-ProRule" id="PRU00169"/>
    </source>
</evidence>
<keyword evidence="5" id="KW-1185">Reference proteome</keyword>